<feature type="region of interest" description="Disordered" evidence="1">
    <location>
        <begin position="45"/>
        <end position="68"/>
    </location>
</feature>
<feature type="region of interest" description="Disordered" evidence="1">
    <location>
        <begin position="1"/>
        <end position="21"/>
    </location>
</feature>
<accession>A0AA35X6P0</accession>
<dbReference type="AlphaFoldDB" id="A0AA35X6P0"/>
<name>A0AA35X6P0_GEOBA</name>
<reference evidence="2" key="1">
    <citation type="submission" date="2023-03" db="EMBL/GenBank/DDBJ databases">
        <authorList>
            <person name="Steffen K."/>
            <person name="Cardenas P."/>
        </authorList>
    </citation>
    <scope>NUCLEOTIDE SEQUENCE</scope>
</reference>
<evidence type="ECO:0000256" key="1">
    <source>
        <dbReference type="SAM" id="MobiDB-lite"/>
    </source>
</evidence>
<evidence type="ECO:0000313" key="2">
    <source>
        <dbReference type="EMBL" id="CAI8047363.1"/>
    </source>
</evidence>
<keyword evidence="3" id="KW-1185">Reference proteome</keyword>
<evidence type="ECO:0000313" key="3">
    <source>
        <dbReference type="Proteomes" id="UP001174909"/>
    </source>
</evidence>
<dbReference type="Proteomes" id="UP001174909">
    <property type="component" value="Unassembled WGS sequence"/>
</dbReference>
<organism evidence="2 3">
    <name type="scientific">Geodia barretti</name>
    <name type="common">Barrett's horny sponge</name>
    <dbReference type="NCBI Taxonomy" id="519541"/>
    <lineage>
        <taxon>Eukaryota</taxon>
        <taxon>Metazoa</taxon>
        <taxon>Porifera</taxon>
        <taxon>Demospongiae</taxon>
        <taxon>Heteroscleromorpha</taxon>
        <taxon>Tetractinellida</taxon>
        <taxon>Astrophorina</taxon>
        <taxon>Geodiidae</taxon>
        <taxon>Geodia</taxon>
    </lineage>
</organism>
<feature type="compositionally biased region" description="Polar residues" evidence="1">
    <location>
        <begin position="59"/>
        <end position="68"/>
    </location>
</feature>
<dbReference type="EMBL" id="CASHTH010003627">
    <property type="protein sequence ID" value="CAI8047363.1"/>
    <property type="molecule type" value="Genomic_DNA"/>
</dbReference>
<comment type="caution">
    <text evidence="2">The sequence shown here is derived from an EMBL/GenBank/DDBJ whole genome shotgun (WGS) entry which is preliminary data.</text>
</comment>
<feature type="compositionally biased region" description="Basic and acidic residues" evidence="1">
    <location>
        <begin position="45"/>
        <end position="58"/>
    </location>
</feature>
<proteinExistence type="predicted"/>
<gene>
    <name evidence="2" type="ORF">GBAR_LOCUS26171</name>
</gene>
<sequence>MRLHLPLGPGPSSPGEDPHTSVTVAHCQVERRFVGLPLLVSGGPRHDHVTFQRSRSERNAQTLLEKNK</sequence>
<protein>
    <submittedName>
        <fullName evidence="2">Uncharacterized protein</fullName>
    </submittedName>
</protein>